<dbReference type="SUPFAM" id="SSF48150">
    <property type="entry name" value="DNA-glycosylase"/>
    <property type="match status" value="1"/>
</dbReference>
<name>A0ABV7ZCF5_9DEIO</name>
<dbReference type="EC" id="3.2.2.21" evidence="2"/>
<sequence>MSVVTLTLPVMPPFDFSHTLTFLTGFPPTQGEQDTVSELRGATRLHGQTVGFVVRAGGGGLDVSLHPERPLEAAQVQALRERIAFFLGADVDLKPFYTLAGPDDAMGPVVRALHGFHQPRFLTPFEVACWAVLTQRQPLAQARRMKRTLSDAHGGTWEDHPAFPEPGDLAGLSPEDFHALIPNERKARSLHAVTQAFQGVQTADLAAAPYDGVRDWLLGLPGIGEWSALFVLLRGLGRVERLYGNTGTPLLQELLRAARPMYGDLSPQQLWAIADRYGEQQGQWGIYLRSRSAFTPDRERAA</sequence>
<organism evidence="6 7">
    <name type="scientific">Deinococcus rufus</name>
    <dbReference type="NCBI Taxonomy" id="2136097"/>
    <lineage>
        <taxon>Bacteria</taxon>
        <taxon>Thermotogati</taxon>
        <taxon>Deinococcota</taxon>
        <taxon>Deinococci</taxon>
        <taxon>Deinococcales</taxon>
        <taxon>Deinococcaceae</taxon>
        <taxon>Deinococcus</taxon>
    </lineage>
</organism>
<evidence type="ECO:0000313" key="7">
    <source>
        <dbReference type="Proteomes" id="UP001595803"/>
    </source>
</evidence>
<evidence type="ECO:0000313" key="6">
    <source>
        <dbReference type="EMBL" id="MFC3833769.1"/>
    </source>
</evidence>
<dbReference type="InterPro" id="IPR003265">
    <property type="entry name" value="HhH-GPD_domain"/>
</dbReference>
<keyword evidence="3" id="KW-0227">DNA damage</keyword>
<accession>A0ABV7ZCF5</accession>
<comment type="catalytic activity">
    <reaction evidence="1">
        <text>Hydrolysis of alkylated DNA, releasing 3-methyladenine, 3-methylguanine, 7-methylguanine and 7-methyladenine.</text>
        <dbReference type="EC" id="3.2.2.21"/>
    </reaction>
</comment>
<dbReference type="InterPro" id="IPR051912">
    <property type="entry name" value="Alkylbase_DNA_Glycosylase/TA"/>
</dbReference>
<feature type="domain" description="HhH-GPD" evidence="5">
    <location>
        <begin position="133"/>
        <end position="275"/>
    </location>
</feature>
<dbReference type="PANTHER" id="PTHR43003:SF5">
    <property type="entry name" value="DNA-3-METHYLADENINE GLYCOSYLASE"/>
    <property type="match status" value="1"/>
</dbReference>
<comment type="caution">
    <text evidence="6">The sequence shown here is derived from an EMBL/GenBank/DDBJ whole genome shotgun (WGS) entry which is preliminary data.</text>
</comment>
<protein>
    <recommendedName>
        <fullName evidence="2">DNA-3-methyladenine glycosylase II</fullName>
        <ecNumber evidence="2">3.2.2.21</ecNumber>
    </recommendedName>
</protein>
<dbReference type="SMART" id="SM00478">
    <property type="entry name" value="ENDO3c"/>
    <property type="match status" value="1"/>
</dbReference>
<evidence type="ECO:0000256" key="2">
    <source>
        <dbReference type="ARBA" id="ARBA00012000"/>
    </source>
</evidence>
<dbReference type="InterPro" id="IPR011257">
    <property type="entry name" value="DNA_glycosylase"/>
</dbReference>
<evidence type="ECO:0000256" key="4">
    <source>
        <dbReference type="ARBA" id="ARBA00023204"/>
    </source>
</evidence>
<dbReference type="EMBL" id="JBHRZG010000013">
    <property type="protein sequence ID" value="MFC3833769.1"/>
    <property type="molecule type" value="Genomic_DNA"/>
</dbReference>
<dbReference type="RefSeq" id="WP_322473545.1">
    <property type="nucleotide sequence ID" value="NZ_JBHRZG010000013.1"/>
</dbReference>
<reference evidence="7" key="1">
    <citation type="journal article" date="2019" name="Int. J. Syst. Evol. Microbiol.">
        <title>The Global Catalogue of Microorganisms (GCM) 10K type strain sequencing project: providing services to taxonomists for standard genome sequencing and annotation.</title>
        <authorList>
            <consortium name="The Broad Institute Genomics Platform"/>
            <consortium name="The Broad Institute Genome Sequencing Center for Infectious Disease"/>
            <person name="Wu L."/>
            <person name="Ma J."/>
        </authorList>
    </citation>
    <scope>NUCLEOTIDE SEQUENCE [LARGE SCALE GENOMIC DNA]</scope>
    <source>
        <strain evidence="7">CCTCC AB 2017081</strain>
    </source>
</reference>
<gene>
    <name evidence="6" type="ORF">ACFOSB_12955</name>
</gene>
<dbReference type="PANTHER" id="PTHR43003">
    <property type="entry name" value="DNA-3-METHYLADENINE GLYCOSYLASE"/>
    <property type="match status" value="1"/>
</dbReference>
<dbReference type="Proteomes" id="UP001595803">
    <property type="component" value="Unassembled WGS sequence"/>
</dbReference>
<evidence type="ECO:0000259" key="5">
    <source>
        <dbReference type="SMART" id="SM00478"/>
    </source>
</evidence>
<evidence type="ECO:0000256" key="1">
    <source>
        <dbReference type="ARBA" id="ARBA00000086"/>
    </source>
</evidence>
<keyword evidence="7" id="KW-1185">Reference proteome</keyword>
<proteinExistence type="predicted"/>
<dbReference type="Gene3D" id="1.10.340.30">
    <property type="entry name" value="Hypothetical protein, domain 2"/>
    <property type="match status" value="1"/>
</dbReference>
<keyword evidence="4" id="KW-0234">DNA repair</keyword>
<evidence type="ECO:0000256" key="3">
    <source>
        <dbReference type="ARBA" id="ARBA00022763"/>
    </source>
</evidence>